<comment type="caution">
    <text evidence="3">The sequence shown here is derived from an EMBL/GenBank/DDBJ whole genome shotgun (WGS) entry which is preliminary data.</text>
</comment>
<proteinExistence type="predicted"/>
<gene>
    <name evidence="3" type="ORF">G7043_29820</name>
</gene>
<dbReference type="Gene3D" id="3.30.470.20">
    <property type="entry name" value="ATP-grasp fold, B domain"/>
    <property type="match status" value="1"/>
</dbReference>
<dbReference type="PANTHER" id="PTHR21621:SF0">
    <property type="entry name" value="BETA-CITRYLGLUTAMATE SYNTHASE B-RELATED"/>
    <property type="match status" value="1"/>
</dbReference>
<keyword evidence="4" id="KW-1185">Reference proteome</keyword>
<protein>
    <recommendedName>
        <fullName evidence="2">ATP-grasp domain-containing protein</fullName>
    </recommendedName>
</protein>
<organism evidence="3 4">
    <name type="scientific">Lentzea alba</name>
    <dbReference type="NCBI Taxonomy" id="2714351"/>
    <lineage>
        <taxon>Bacteria</taxon>
        <taxon>Bacillati</taxon>
        <taxon>Actinomycetota</taxon>
        <taxon>Actinomycetes</taxon>
        <taxon>Pseudonocardiales</taxon>
        <taxon>Pseudonocardiaceae</taxon>
        <taxon>Lentzea</taxon>
    </lineage>
</organism>
<feature type="domain" description="ATP-grasp" evidence="2">
    <location>
        <begin position="124"/>
        <end position="314"/>
    </location>
</feature>
<evidence type="ECO:0000259" key="2">
    <source>
        <dbReference type="PROSITE" id="PS50975"/>
    </source>
</evidence>
<evidence type="ECO:0000256" key="1">
    <source>
        <dbReference type="PROSITE-ProRule" id="PRU00409"/>
    </source>
</evidence>
<reference evidence="3 4" key="1">
    <citation type="submission" date="2020-03" db="EMBL/GenBank/DDBJ databases">
        <title>Isolation and identification of active actinomycetes.</title>
        <authorList>
            <person name="Sun X."/>
        </authorList>
    </citation>
    <scope>NUCLEOTIDE SEQUENCE [LARGE SCALE GENOMIC DNA]</scope>
    <source>
        <strain evidence="3 4">NEAU-D13</strain>
    </source>
</reference>
<dbReference type="RefSeq" id="WP_166051236.1">
    <property type="nucleotide sequence ID" value="NZ_JAAMPJ010000009.1"/>
</dbReference>
<keyword evidence="1" id="KW-0067">ATP-binding</keyword>
<dbReference type="GO" id="GO:0009432">
    <property type="term" value="P:SOS response"/>
    <property type="evidence" value="ECO:0007669"/>
    <property type="project" value="TreeGrafter"/>
</dbReference>
<dbReference type="EMBL" id="JAAMPJ010000009">
    <property type="protein sequence ID" value="NGY63124.1"/>
    <property type="molecule type" value="Genomic_DNA"/>
</dbReference>
<accession>A0A7C9RUI3</accession>
<dbReference type="InterPro" id="IPR013651">
    <property type="entry name" value="ATP-grasp_RimK-type"/>
</dbReference>
<dbReference type="GO" id="GO:0005524">
    <property type="term" value="F:ATP binding"/>
    <property type="evidence" value="ECO:0007669"/>
    <property type="project" value="UniProtKB-UniRule"/>
</dbReference>
<dbReference type="GO" id="GO:0018169">
    <property type="term" value="F:ribosomal S6-glutamic acid ligase activity"/>
    <property type="evidence" value="ECO:0007669"/>
    <property type="project" value="TreeGrafter"/>
</dbReference>
<evidence type="ECO:0000313" key="3">
    <source>
        <dbReference type="EMBL" id="NGY63124.1"/>
    </source>
</evidence>
<evidence type="ECO:0000313" key="4">
    <source>
        <dbReference type="Proteomes" id="UP000481360"/>
    </source>
</evidence>
<dbReference type="PROSITE" id="PS50975">
    <property type="entry name" value="ATP_GRASP"/>
    <property type="match status" value="1"/>
</dbReference>
<dbReference type="AlphaFoldDB" id="A0A7C9RUI3"/>
<dbReference type="GO" id="GO:0005737">
    <property type="term" value="C:cytoplasm"/>
    <property type="evidence" value="ECO:0007669"/>
    <property type="project" value="TreeGrafter"/>
</dbReference>
<keyword evidence="1" id="KW-0547">Nucleotide-binding</keyword>
<dbReference type="PANTHER" id="PTHR21621">
    <property type="entry name" value="RIBOSOMAL PROTEIN S6 MODIFICATION PROTEIN"/>
    <property type="match status" value="1"/>
</dbReference>
<sequence>MRTDLPILTFVYRPDDFDPDYVSEAQPEAMESYGAYAERAGFMFRMVPVNELQPTCVDRPRLWWRGEDLLATRQCFQIDDFSWDPQASHFLAAVRRTIEASDSVLLNDSFTGPPHLVTDKLSIAQRATMLGIPAVGTIAIPFGRYARRVVDVAREAFGDGPYILKPRELGMGFCVVKADSVEQLAATVDLVGQSGIGYVVQPFIPNEGDLRVHVINGEIVAGQHRRPKAGNYLANVAQGGSATAEVVTETVRKLSKLVADDLKASLLWVDWLLTSDGPVLSEWSTGFGGFTGLPEREREQVGKHVFAWVHQLLAAEAGPVS</sequence>
<dbReference type="InterPro" id="IPR011761">
    <property type="entry name" value="ATP-grasp"/>
</dbReference>
<dbReference type="GO" id="GO:0046872">
    <property type="term" value="F:metal ion binding"/>
    <property type="evidence" value="ECO:0007669"/>
    <property type="project" value="InterPro"/>
</dbReference>
<dbReference type="Proteomes" id="UP000481360">
    <property type="component" value="Unassembled WGS sequence"/>
</dbReference>
<dbReference type="SUPFAM" id="SSF56059">
    <property type="entry name" value="Glutathione synthetase ATP-binding domain-like"/>
    <property type="match status" value="1"/>
</dbReference>
<name>A0A7C9RUI3_9PSEU</name>
<dbReference type="Pfam" id="PF08443">
    <property type="entry name" value="RimK"/>
    <property type="match status" value="1"/>
</dbReference>